<keyword evidence="2" id="KW-0326">Glycosidase</keyword>
<dbReference type="CDD" id="cd10032">
    <property type="entry name" value="UDG-F6_HDG"/>
    <property type="match status" value="1"/>
</dbReference>
<dbReference type="Proteomes" id="UP000658131">
    <property type="component" value="Unassembled WGS sequence"/>
</dbReference>
<dbReference type="SMART" id="SM00986">
    <property type="entry name" value="UDG"/>
    <property type="match status" value="1"/>
</dbReference>
<accession>A0ABR7NH73</accession>
<sequence>MVRETIRHPLGPVFDSRSRVLILGTMPSPASRAGAFYYLHPQNRFWPVLAALFGEEPPADNGARRAFALRHRIALWDVLARCSIEGAGDASIREPEGNDIAGLLKKAPIRAVFATGQTAGRLYHRLCEPAAGIPAIVLPSPSAANCAMRPETLVERYRVILPYLTGP</sequence>
<feature type="domain" description="Uracil-DNA glycosylase-like" evidence="1">
    <location>
        <begin position="11"/>
        <end position="161"/>
    </location>
</feature>
<dbReference type="EMBL" id="JACRTB010000006">
    <property type="protein sequence ID" value="MBC8575751.1"/>
    <property type="molecule type" value="Genomic_DNA"/>
</dbReference>
<dbReference type="SUPFAM" id="SSF52141">
    <property type="entry name" value="Uracil-DNA glycosylase-like"/>
    <property type="match status" value="1"/>
</dbReference>
<dbReference type="InterPro" id="IPR026353">
    <property type="entry name" value="Hypoxan-DNA_Glyclase"/>
</dbReference>
<organism evidence="2 3">
    <name type="scientific">Yanshouia hominis</name>
    <dbReference type="NCBI Taxonomy" id="2763673"/>
    <lineage>
        <taxon>Bacteria</taxon>
        <taxon>Bacillati</taxon>
        <taxon>Bacillota</taxon>
        <taxon>Clostridia</taxon>
        <taxon>Eubacteriales</taxon>
        <taxon>Oscillospiraceae</taxon>
        <taxon>Yanshouia</taxon>
    </lineage>
</organism>
<dbReference type="Pfam" id="PF03167">
    <property type="entry name" value="UDG"/>
    <property type="match status" value="1"/>
</dbReference>
<evidence type="ECO:0000259" key="1">
    <source>
        <dbReference type="SMART" id="SM00986"/>
    </source>
</evidence>
<dbReference type="NCBIfam" id="TIGR04274">
    <property type="entry name" value="hypoxanDNAglyco"/>
    <property type="match status" value="1"/>
</dbReference>
<keyword evidence="3" id="KW-1185">Reference proteome</keyword>
<name>A0ABR7NH73_9FIRM</name>
<dbReference type="Gene3D" id="3.40.470.10">
    <property type="entry name" value="Uracil-DNA glycosylase-like domain"/>
    <property type="match status" value="1"/>
</dbReference>
<dbReference type="InterPro" id="IPR036895">
    <property type="entry name" value="Uracil-DNA_glycosylase-like_sf"/>
</dbReference>
<evidence type="ECO:0000313" key="2">
    <source>
        <dbReference type="EMBL" id="MBC8575751.1"/>
    </source>
</evidence>
<proteinExistence type="predicted"/>
<dbReference type="RefSeq" id="WP_262399353.1">
    <property type="nucleotide sequence ID" value="NZ_JACRTB010000006.1"/>
</dbReference>
<dbReference type="InterPro" id="IPR005122">
    <property type="entry name" value="Uracil-DNA_glycosylase-like"/>
</dbReference>
<protein>
    <submittedName>
        <fullName evidence="2">DNA-deoxyinosine glycosylase</fullName>
        <ecNumber evidence="2">3.2.2.15</ecNumber>
    </submittedName>
</protein>
<keyword evidence="2" id="KW-0378">Hydrolase</keyword>
<dbReference type="EC" id="3.2.2.15" evidence="2"/>
<reference evidence="2 3" key="1">
    <citation type="submission" date="2020-08" db="EMBL/GenBank/DDBJ databases">
        <title>Genome public.</title>
        <authorList>
            <person name="Liu C."/>
            <person name="Sun Q."/>
        </authorList>
    </citation>
    <scope>NUCLEOTIDE SEQUENCE [LARGE SCALE GENOMIC DNA]</scope>
    <source>
        <strain evidence="2 3">BX1</strain>
    </source>
</reference>
<dbReference type="GO" id="GO:0033958">
    <property type="term" value="F:DNA-deoxyinosine glycosylase activity"/>
    <property type="evidence" value="ECO:0007669"/>
    <property type="project" value="UniProtKB-EC"/>
</dbReference>
<evidence type="ECO:0000313" key="3">
    <source>
        <dbReference type="Proteomes" id="UP000658131"/>
    </source>
</evidence>
<dbReference type="SMART" id="SM00987">
    <property type="entry name" value="UreE_C"/>
    <property type="match status" value="1"/>
</dbReference>
<gene>
    <name evidence="2" type="ORF">H8717_04890</name>
</gene>
<comment type="caution">
    <text evidence="2">The sequence shown here is derived from an EMBL/GenBank/DDBJ whole genome shotgun (WGS) entry which is preliminary data.</text>
</comment>